<organism evidence="15 16">
    <name type="scientific">Macrosiphum euphorbiae</name>
    <name type="common">potato aphid</name>
    <dbReference type="NCBI Taxonomy" id="13131"/>
    <lineage>
        <taxon>Eukaryota</taxon>
        <taxon>Metazoa</taxon>
        <taxon>Ecdysozoa</taxon>
        <taxon>Arthropoda</taxon>
        <taxon>Hexapoda</taxon>
        <taxon>Insecta</taxon>
        <taxon>Pterygota</taxon>
        <taxon>Neoptera</taxon>
        <taxon>Paraneoptera</taxon>
        <taxon>Hemiptera</taxon>
        <taxon>Sternorrhyncha</taxon>
        <taxon>Aphidomorpha</taxon>
        <taxon>Aphidoidea</taxon>
        <taxon>Aphididae</taxon>
        <taxon>Macrosiphini</taxon>
        <taxon>Macrosiphum</taxon>
    </lineage>
</organism>
<dbReference type="AlphaFoldDB" id="A0AAV0VRT7"/>
<evidence type="ECO:0000256" key="5">
    <source>
        <dbReference type="ARBA" id="ARBA00022617"/>
    </source>
</evidence>
<dbReference type="GO" id="GO:0016705">
    <property type="term" value="F:oxidoreductase activity, acting on paired donors, with incorporation or reduction of molecular oxygen"/>
    <property type="evidence" value="ECO:0007669"/>
    <property type="project" value="InterPro"/>
</dbReference>
<dbReference type="InterPro" id="IPR001128">
    <property type="entry name" value="Cyt_P450"/>
</dbReference>
<dbReference type="GO" id="GO:0004497">
    <property type="term" value="F:monooxygenase activity"/>
    <property type="evidence" value="ECO:0007669"/>
    <property type="project" value="UniProtKB-KW"/>
</dbReference>
<dbReference type="EMBL" id="CARXXK010000001">
    <property type="protein sequence ID" value="CAI6346280.1"/>
    <property type="molecule type" value="Genomic_DNA"/>
</dbReference>
<proteinExistence type="inferred from homology"/>
<evidence type="ECO:0000256" key="7">
    <source>
        <dbReference type="ARBA" id="ARBA00022824"/>
    </source>
</evidence>
<keyword evidence="9 14" id="KW-0560">Oxidoreductase</keyword>
<evidence type="ECO:0000256" key="10">
    <source>
        <dbReference type="ARBA" id="ARBA00023004"/>
    </source>
</evidence>
<evidence type="ECO:0000256" key="11">
    <source>
        <dbReference type="ARBA" id="ARBA00023033"/>
    </source>
</evidence>
<comment type="caution">
    <text evidence="15">The sequence shown here is derived from an EMBL/GenBank/DDBJ whole genome shotgun (WGS) entry which is preliminary data.</text>
</comment>
<keyword evidence="16" id="KW-1185">Reference proteome</keyword>
<keyword evidence="6 13" id="KW-0479">Metal-binding</keyword>
<dbReference type="InterPro" id="IPR017972">
    <property type="entry name" value="Cyt_P450_CS"/>
</dbReference>
<comment type="cofactor">
    <cofactor evidence="1 13">
        <name>heme</name>
        <dbReference type="ChEBI" id="CHEBI:30413"/>
    </cofactor>
</comment>
<evidence type="ECO:0000256" key="8">
    <source>
        <dbReference type="ARBA" id="ARBA00022848"/>
    </source>
</evidence>
<evidence type="ECO:0000256" key="4">
    <source>
        <dbReference type="ARBA" id="ARBA00010617"/>
    </source>
</evidence>
<gene>
    <name evidence="15" type="ORF">MEUPH1_LOCUS3205</name>
</gene>
<feature type="binding site" description="axial binding residue" evidence="13">
    <location>
        <position position="56"/>
    </location>
    <ligand>
        <name>heme</name>
        <dbReference type="ChEBI" id="CHEBI:30413"/>
    </ligand>
    <ligandPart>
        <name>Fe</name>
        <dbReference type="ChEBI" id="CHEBI:18248"/>
    </ligandPart>
</feature>
<dbReference type="Proteomes" id="UP001160148">
    <property type="component" value="Unassembled WGS sequence"/>
</dbReference>
<keyword evidence="10 13" id="KW-0408">Iron</keyword>
<sequence length="117" mass="13872">MIEKSQKIIIPIYALHYDSKYYTDPKKFIPKRFSAEEKAKLPSDIHLTFSDGPRMCIGKRFAEMEIKLVFVEILTKFEVFPCDKTEIPLKYSNKVFTLMPKHLIWIRFKGMNRPNVI</sequence>
<name>A0AAV0VRT7_9HEMI</name>
<evidence type="ECO:0000256" key="9">
    <source>
        <dbReference type="ARBA" id="ARBA00023002"/>
    </source>
</evidence>
<evidence type="ECO:0000256" key="2">
    <source>
        <dbReference type="ARBA" id="ARBA00004174"/>
    </source>
</evidence>
<evidence type="ECO:0000256" key="13">
    <source>
        <dbReference type="PIRSR" id="PIRSR602401-1"/>
    </source>
</evidence>
<evidence type="ECO:0000256" key="14">
    <source>
        <dbReference type="RuleBase" id="RU000461"/>
    </source>
</evidence>
<dbReference type="GO" id="GO:0005789">
    <property type="term" value="C:endoplasmic reticulum membrane"/>
    <property type="evidence" value="ECO:0007669"/>
    <property type="project" value="UniProtKB-SubCell"/>
</dbReference>
<protein>
    <recommendedName>
        <fullName evidence="17">Cytochrome P450</fullName>
    </recommendedName>
</protein>
<keyword evidence="11 14" id="KW-0503">Monooxygenase</keyword>
<evidence type="ECO:0000256" key="12">
    <source>
        <dbReference type="ARBA" id="ARBA00023136"/>
    </source>
</evidence>
<dbReference type="PRINTS" id="PR00463">
    <property type="entry name" value="EP450I"/>
</dbReference>
<keyword evidence="8" id="KW-0492">Microsome</keyword>
<evidence type="ECO:0008006" key="17">
    <source>
        <dbReference type="Google" id="ProtNLM"/>
    </source>
</evidence>
<dbReference type="PANTHER" id="PTHR24292">
    <property type="entry name" value="CYTOCHROME P450"/>
    <property type="match status" value="1"/>
</dbReference>
<reference evidence="15 16" key="1">
    <citation type="submission" date="2023-01" db="EMBL/GenBank/DDBJ databases">
        <authorList>
            <person name="Whitehead M."/>
        </authorList>
    </citation>
    <scope>NUCLEOTIDE SEQUENCE [LARGE SCALE GENOMIC DNA]</scope>
</reference>
<evidence type="ECO:0000256" key="1">
    <source>
        <dbReference type="ARBA" id="ARBA00001971"/>
    </source>
</evidence>
<dbReference type="SUPFAM" id="SSF48264">
    <property type="entry name" value="Cytochrome P450"/>
    <property type="match status" value="1"/>
</dbReference>
<comment type="subcellular location">
    <subcellularLocation>
        <location evidence="3">Endoplasmic reticulum membrane</location>
        <topology evidence="3">Peripheral membrane protein</topology>
    </subcellularLocation>
    <subcellularLocation>
        <location evidence="2">Microsome membrane</location>
        <topology evidence="2">Peripheral membrane protein</topology>
    </subcellularLocation>
</comment>
<dbReference type="Gene3D" id="1.10.630.10">
    <property type="entry name" value="Cytochrome P450"/>
    <property type="match status" value="1"/>
</dbReference>
<keyword evidence="12" id="KW-0472">Membrane</keyword>
<dbReference type="GO" id="GO:0020037">
    <property type="term" value="F:heme binding"/>
    <property type="evidence" value="ECO:0007669"/>
    <property type="project" value="InterPro"/>
</dbReference>
<evidence type="ECO:0000256" key="3">
    <source>
        <dbReference type="ARBA" id="ARBA00004406"/>
    </source>
</evidence>
<dbReference type="PROSITE" id="PS00086">
    <property type="entry name" value="CYTOCHROME_P450"/>
    <property type="match status" value="1"/>
</dbReference>
<dbReference type="Pfam" id="PF00067">
    <property type="entry name" value="p450"/>
    <property type="match status" value="1"/>
</dbReference>
<dbReference type="InterPro" id="IPR002401">
    <property type="entry name" value="Cyt_P450_E_grp-I"/>
</dbReference>
<keyword evidence="5 13" id="KW-0349">Heme</keyword>
<evidence type="ECO:0000256" key="6">
    <source>
        <dbReference type="ARBA" id="ARBA00022723"/>
    </source>
</evidence>
<dbReference type="InterPro" id="IPR036396">
    <property type="entry name" value="Cyt_P450_sf"/>
</dbReference>
<evidence type="ECO:0000313" key="16">
    <source>
        <dbReference type="Proteomes" id="UP001160148"/>
    </source>
</evidence>
<accession>A0AAV0VRT7</accession>
<comment type="similarity">
    <text evidence="4 14">Belongs to the cytochrome P450 family.</text>
</comment>
<keyword evidence="7" id="KW-0256">Endoplasmic reticulum</keyword>
<dbReference type="PANTHER" id="PTHR24292:SF54">
    <property type="entry name" value="CYP9F3-RELATED"/>
    <property type="match status" value="1"/>
</dbReference>
<evidence type="ECO:0000313" key="15">
    <source>
        <dbReference type="EMBL" id="CAI6346280.1"/>
    </source>
</evidence>
<dbReference type="InterPro" id="IPR050476">
    <property type="entry name" value="Insect_CytP450_Detox"/>
</dbReference>
<dbReference type="GO" id="GO:0005506">
    <property type="term" value="F:iron ion binding"/>
    <property type="evidence" value="ECO:0007669"/>
    <property type="project" value="InterPro"/>
</dbReference>